<organism evidence="3 4">
    <name type="scientific">Lodderomyces beijingensis</name>
    <dbReference type="NCBI Taxonomy" id="1775926"/>
    <lineage>
        <taxon>Eukaryota</taxon>
        <taxon>Fungi</taxon>
        <taxon>Dikarya</taxon>
        <taxon>Ascomycota</taxon>
        <taxon>Saccharomycotina</taxon>
        <taxon>Pichiomycetes</taxon>
        <taxon>Debaryomycetaceae</taxon>
        <taxon>Candida/Lodderomyces clade</taxon>
        <taxon>Lodderomyces</taxon>
    </lineage>
</organism>
<dbReference type="GeneID" id="92210412"/>
<evidence type="ECO:0000256" key="2">
    <source>
        <dbReference type="SAM" id="SignalP"/>
    </source>
</evidence>
<feature type="compositionally biased region" description="Polar residues" evidence="1">
    <location>
        <begin position="195"/>
        <end position="205"/>
    </location>
</feature>
<keyword evidence="4" id="KW-1185">Reference proteome</keyword>
<keyword evidence="2" id="KW-0732">Signal</keyword>
<feature type="region of interest" description="Disordered" evidence="1">
    <location>
        <begin position="176"/>
        <end position="208"/>
    </location>
</feature>
<accession>A0ABP0ZSA5</accession>
<reference evidence="3 4" key="1">
    <citation type="submission" date="2024-03" db="EMBL/GenBank/DDBJ databases">
        <authorList>
            <person name="Brejova B."/>
        </authorList>
    </citation>
    <scope>NUCLEOTIDE SEQUENCE [LARGE SCALE GENOMIC DNA]</scope>
    <source>
        <strain evidence="3 4">CBS 14171</strain>
    </source>
</reference>
<proteinExistence type="predicted"/>
<feature type="signal peptide" evidence="2">
    <location>
        <begin position="1"/>
        <end position="18"/>
    </location>
</feature>
<evidence type="ECO:0000313" key="3">
    <source>
        <dbReference type="EMBL" id="CAK9441348.1"/>
    </source>
</evidence>
<sequence length="255" mass="27839">MTLKSVFIASFLLVFALGASLNRLGEYGTYVNPNPRKPSSKCDPKDLAKLSTCCNDVLSKLDECKPDDLACECCALQSIDQECYQLCPGNPNTNFLAVLLSDCSQMSEINACAIPFKKEDPEPPRRSITKVDEDDPRLADDAVDASLQSRVYSGNSLTDRPFKSKKIKLTLNEAEDDAGGADGADDNIFTDTHENSSATRPTQSLVPAPENYSNISNSSYQNLSSFIQAGSAPLESSNLQLWIFLSMAIAFYLFC</sequence>
<feature type="chain" id="PRO_5046768605" description="Extracellular membrane protein CFEM domain-containing protein" evidence="2">
    <location>
        <begin position="19"/>
        <end position="255"/>
    </location>
</feature>
<dbReference type="EMBL" id="OZ022410">
    <property type="protein sequence ID" value="CAK9441348.1"/>
    <property type="molecule type" value="Genomic_DNA"/>
</dbReference>
<feature type="compositionally biased region" description="Acidic residues" evidence="1">
    <location>
        <begin position="176"/>
        <end position="185"/>
    </location>
</feature>
<protein>
    <recommendedName>
        <fullName evidence="5">Extracellular membrane protein CFEM domain-containing protein</fullName>
    </recommendedName>
</protein>
<evidence type="ECO:0000313" key="4">
    <source>
        <dbReference type="Proteomes" id="UP001497383"/>
    </source>
</evidence>
<dbReference type="RefSeq" id="XP_066832154.1">
    <property type="nucleotide sequence ID" value="XM_066975524.1"/>
</dbReference>
<evidence type="ECO:0008006" key="5">
    <source>
        <dbReference type="Google" id="ProtNLM"/>
    </source>
</evidence>
<dbReference type="Proteomes" id="UP001497383">
    <property type="component" value="Chromosome 6"/>
</dbReference>
<name>A0ABP0ZSA5_9ASCO</name>
<evidence type="ECO:0000256" key="1">
    <source>
        <dbReference type="SAM" id="MobiDB-lite"/>
    </source>
</evidence>
<gene>
    <name evidence="3" type="ORF">LODBEIA_P52160</name>
</gene>